<keyword evidence="5" id="KW-0560">Oxidoreductase</keyword>
<protein>
    <submittedName>
        <fullName evidence="7">NADH dehydrogenase</fullName>
    </submittedName>
</protein>
<dbReference type="RefSeq" id="WP_036201054.1">
    <property type="nucleotide sequence ID" value="NZ_AVCY01000004.1"/>
</dbReference>
<evidence type="ECO:0000313" key="7">
    <source>
        <dbReference type="EMBL" id="KGR75063.1"/>
    </source>
</evidence>
<evidence type="ECO:0000259" key="6">
    <source>
        <dbReference type="Pfam" id="PF07992"/>
    </source>
</evidence>
<evidence type="ECO:0000256" key="4">
    <source>
        <dbReference type="ARBA" id="ARBA00022827"/>
    </source>
</evidence>
<dbReference type="GO" id="GO:0003955">
    <property type="term" value="F:NAD(P)H dehydrogenase (quinone) activity"/>
    <property type="evidence" value="ECO:0007669"/>
    <property type="project" value="TreeGrafter"/>
</dbReference>
<comment type="cofactor">
    <cofactor evidence="1">
        <name>FAD</name>
        <dbReference type="ChEBI" id="CHEBI:57692"/>
    </cofactor>
</comment>
<name>A0A0A3HXG3_9BACL</name>
<dbReference type="PANTHER" id="PTHR42913:SF3">
    <property type="entry name" value="64 KDA MITOCHONDRIAL NADH DEHYDROGENASE (EUROFUNG)"/>
    <property type="match status" value="1"/>
</dbReference>
<dbReference type="SUPFAM" id="SSF51905">
    <property type="entry name" value="FAD/NAD(P)-binding domain"/>
    <property type="match status" value="1"/>
</dbReference>
<dbReference type="EMBL" id="JPVO01000052">
    <property type="protein sequence ID" value="KGR75063.1"/>
    <property type="molecule type" value="Genomic_DNA"/>
</dbReference>
<feature type="domain" description="FAD/NAD(P)-binding" evidence="6">
    <location>
        <begin position="3"/>
        <end position="288"/>
    </location>
</feature>
<dbReference type="GO" id="GO:0019646">
    <property type="term" value="P:aerobic electron transport chain"/>
    <property type="evidence" value="ECO:0007669"/>
    <property type="project" value="TreeGrafter"/>
</dbReference>
<accession>A0A0A3HXG3</accession>
<dbReference type="OrthoDB" id="9784880at2"/>
<dbReference type="PANTHER" id="PTHR42913">
    <property type="entry name" value="APOPTOSIS-INDUCING FACTOR 1"/>
    <property type="match status" value="1"/>
</dbReference>
<keyword evidence="3" id="KW-0285">Flavoprotein</keyword>
<dbReference type="Pfam" id="PF07992">
    <property type="entry name" value="Pyr_redox_2"/>
    <property type="match status" value="1"/>
</dbReference>
<dbReference type="InterPro" id="IPR036188">
    <property type="entry name" value="FAD/NAD-bd_sf"/>
</dbReference>
<evidence type="ECO:0000256" key="2">
    <source>
        <dbReference type="ARBA" id="ARBA00005272"/>
    </source>
</evidence>
<evidence type="ECO:0000256" key="5">
    <source>
        <dbReference type="ARBA" id="ARBA00023002"/>
    </source>
</evidence>
<gene>
    <name evidence="7" type="ORF">CD33_12345</name>
</gene>
<reference evidence="7 8" key="1">
    <citation type="submission" date="2014-02" db="EMBL/GenBank/DDBJ databases">
        <title>Draft genome sequence of Lysinibacillus sinduriensis JCM 15800.</title>
        <authorList>
            <person name="Zhang F."/>
            <person name="Wang G."/>
            <person name="Zhang L."/>
        </authorList>
    </citation>
    <scope>NUCLEOTIDE SEQUENCE [LARGE SCALE GENOMIC DNA]</scope>
    <source>
        <strain evidence="7 8">JCM 15800</strain>
    </source>
</reference>
<dbReference type="Proteomes" id="UP000030408">
    <property type="component" value="Unassembled WGS sequence"/>
</dbReference>
<sequence length="357" mass="40230">MRKLVLLGGGYGNMRILLRLLPNNFPEDTIITLVDRTPHHSLKTEFYALAAGTTTDKNVRVNFPEHERLKRVYGEITKIDRKEKVVYLEDGQTVSYDDLVIGLGCEDDYHNVPGAEENSYSIQTIAKSRSTFETLCGLPPGSVVGIVGAGLSGIELASELRESRSDLKIKLFDRSARILRDFPEKLSNYVKAWFVKHDVEVIAESNITKVEPTRLHNHEEVIEVDAVVWTAGVQPVKIVREMDAEKDRKGRPIVNKYFHLNDDENVFVVGDCASSDLPASAQLAEEQAERIVKVLTKRWRNEPLPETMPPIKLKGFMGSLGKKQGFVHLADTTVTGRIARLMKSGLLWMYKRQNDSQ</sequence>
<dbReference type="Gene3D" id="3.50.50.100">
    <property type="match status" value="1"/>
</dbReference>
<proteinExistence type="inferred from homology"/>
<evidence type="ECO:0000313" key="8">
    <source>
        <dbReference type="Proteomes" id="UP000030408"/>
    </source>
</evidence>
<comment type="caution">
    <text evidence="7">The sequence shown here is derived from an EMBL/GenBank/DDBJ whole genome shotgun (WGS) entry which is preliminary data.</text>
</comment>
<dbReference type="InterPro" id="IPR051169">
    <property type="entry name" value="NADH-Q_oxidoreductase"/>
</dbReference>
<keyword evidence="8" id="KW-1185">Reference proteome</keyword>
<comment type="similarity">
    <text evidence="2">Belongs to the NADH dehydrogenase family.</text>
</comment>
<evidence type="ECO:0000256" key="1">
    <source>
        <dbReference type="ARBA" id="ARBA00001974"/>
    </source>
</evidence>
<dbReference type="eggNOG" id="COG1252">
    <property type="taxonomic scope" value="Bacteria"/>
</dbReference>
<dbReference type="AlphaFoldDB" id="A0A0A3HXG3"/>
<evidence type="ECO:0000256" key="3">
    <source>
        <dbReference type="ARBA" id="ARBA00022630"/>
    </source>
</evidence>
<organism evidence="7 8">
    <name type="scientific">Ureibacillus sinduriensis BLB-1 = JCM 15800</name>
    <dbReference type="NCBI Taxonomy" id="1384057"/>
    <lineage>
        <taxon>Bacteria</taxon>
        <taxon>Bacillati</taxon>
        <taxon>Bacillota</taxon>
        <taxon>Bacilli</taxon>
        <taxon>Bacillales</taxon>
        <taxon>Caryophanaceae</taxon>
        <taxon>Ureibacillus</taxon>
    </lineage>
</organism>
<keyword evidence="4" id="KW-0274">FAD</keyword>
<dbReference type="InterPro" id="IPR023753">
    <property type="entry name" value="FAD/NAD-binding_dom"/>
</dbReference>
<dbReference type="STRING" id="1384057.CD33_12345"/>